<dbReference type="EMBL" id="JAGTJQ010000008">
    <property type="protein sequence ID" value="KAH7026433.1"/>
    <property type="molecule type" value="Genomic_DNA"/>
</dbReference>
<protein>
    <submittedName>
        <fullName evidence="2">Uncharacterized protein</fullName>
    </submittedName>
</protein>
<evidence type="ECO:0000256" key="1">
    <source>
        <dbReference type="SAM" id="MobiDB-lite"/>
    </source>
</evidence>
<gene>
    <name evidence="2" type="ORF">B0I36DRAFT_158604</name>
</gene>
<organism evidence="2 3">
    <name type="scientific">Microdochium trichocladiopsis</name>
    <dbReference type="NCBI Taxonomy" id="1682393"/>
    <lineage>
        <taxon>Eukaryota</taxon>
        <taxon>Fungi</taxon>
        <taxon>Dikarya</taxon>
        <taxon>Ascomycota</taxon>
        <taxon>Pezizomycotina</taxon>
        <taxon>Sordariomycetes</taxon>
        <taxon>Xylariomycetidae</taxon>
        <taxon>Xylariales</taxon>
        <taxon>Microdochiaceae</taxon>
        <taxon>Microdochium</taxon>
    </lineage>
</organism>
<keyword evidence="3" id="KW-1185">Reference proteome</keyword>
<evidence type="ECO:0000313" key="3">
    <source>
        <dbReference type="Proteomes" id="UP000756346"/>
    </source>
</evidence>
<dbReference type="RefSeq" id="XP_046009650.1">
    <property type="nucleotide sequence ID" value="XM_046148624.1"/>
</dbReference>
<accession>A0A9P8Y0E5</accession>
<feature type="region of interest" description="Disordered" evidence="1">
    <location>
        <begin position="163"/>
        <end position="185"/>
    </location>
</feature>
<reference evidence="2" key="1">
    <citation type="journal article" date="2021" name="Nat. Commun.">
        <title>Genetic determinants of endophytism in the Arabidopsis root mycobiome.</title>
        <authorList>
            <person name="Mesny F."/>
            <person name="Miyauchi S."/>
            <person name="Thiergart T."/>
            <person name="Pickel B."/>
            <person name="Atanasova L."/>
            <person name="Karlsson M."/>
            <person name="Huettel B."/>
            <person name="Barry K.W."/>
            <person name="Haridas S."/>
            <person name="Chen C."/>
            <person name="Bauer D."/>
            <person name="Andreopoulos W."/>
            <person name="Pangilinan J."/>
            <person name="LaButti K."/>
            <person name="Riley R."/>
            <person name="Lipzen A."/>
            <person name="Clum A."/>
            <person name="Drula E."/>
            <person name="Henrissat B."/>
            <person name="Kohler A."/>
            <person name="Grigoriev I.V."/>
            <person name="Martin F.M."/>
            <person name="Hacquard S."/>
        </authorList>
    </citation>
    <scope>NUCLEOTIDE SEQUENCE</scope>
    <source>
        <strain evidence="2">MPI-CAGE-CH-0230</strain>
    </source>
</reference>
<dbReference type="GeneID" id="70178170"/>
<sequence>MDSWAHLTQQQRAAPAFRKSARWPLQARASQAPRPRLFAVRDSDPGADGSENCCAVHDDAHILSLCLSSGPSAKPHAQLIAQTDHISLHHRWQIAKHESASPPPCPACITAASAHQNGKCSEVCRAGQSSPEFAAREPLRTGHLCRQRRPLIGCAGQATLTPPFDPSLAHGETPGPRTPPCDPIGLVVQGQSCAKPSRGPAG</sequence>
<dbReference type="AlphaFoldDB" id="A0A9P8Y0E5"/>
<comment type="caution">
    <text evidence="2">The sequence shown here is derived from an EMBL/GenBank/DDBJ whole genome shotgun (WGS) entry which is preliminary data.</text>
</comment>
<feature type="region of interest" description="Disordered" evidence="1">
    <location>
        <begin position="1"/>
        <end position="22"/>
    </location>
</feature>
<dbReference type="Proteomes" id="UP000756346">
    <property type="component" value="Unassembled WGS sequence"/>
</dbReference>
<evidence type="ECO:0000313" key="2">
    <source>
        <dbReference type="EMBL" id="KAH7026433.1"/>
    </source>
</evidence>
<proteinExistence type="predicted"/>
<feature type="compositionally biased region" description="Polar residues" evidence="1">
    <location>
        <begin position="1"/>
        <end position="12"/>
    </location>
</feature>
<name>A0A9P8Y0E5_9PEZI</name>